<evidence type="ECO:0000256" key="9">
    <source>
        <dbReference type="ARBA" id="ARBA00022842"/>
    </source>
</evidence>
<dbReference type="PANTHER" id="PTHR20941">
    <property type="entry name" value="FOLATE SYNTHESIS PROTEINS"/>
    <property type="match status" value="1"/>
</dbReference>
<comment type="pathway">
    <text evidence="3 12">Cofactor biosynthesis; tetrahydrofolate biosynthesis; 7,8-dihydrofolate from 2-amino-4-hydroxy-6-hydroxymethyl-7,8-dihydropteridine diphosphate and 4-aminobenzoate: step 1/2.</text>
</comment>
<keyword evidence="8 12" id="KW-0479">Metal-binding</keyword>
<keyword evidence="10 12" id="KW-0289">Folate biosynthesis</keyword>
<evidence type="ECO:0000256" key="1">
    <source>
        <dbReference type="ARBA" id="ARBA00000012"/>
    </source>
</evidence>
<dbReference type="PANTHER" id="PTHR20941:SF1">
    <property type="entry name" value="FOLIC ACID SYNTHESIS PROTEIN FOL1"/>
    <property type="match status" value="1"/>
</dbReference>
<sequence length="271" mass="28571">MLQCGRFRLSLQRPLIMGIVNVTPDSFSDGGRYADPARALAHARQLVAEGADLLDIGGESTRPGAATVSETEELERVMPLLAALRDDGVPLSVDTVKPGVMRAALAAGVDLINDVNALQAEGAVEALADSGAAVCLMHKQGDPATMQQAPRYASVVDEVEHFLLQRAVVLRAAGVASARIVLDPGIGFGKTVEHNLELLKATGRLASQGYPLLIGVSRKSLLGALTGRPVEERIHASVAMALLAVARGARIVRVHDVAATRDALKMWEALQ</sequence>
<gene>
    <name evidence="14" type="primary">folP</name>
    <name evidence="14" type="ORF">HF682_02785</name>
</gene>
<evidence type="ECO:0000256" key="7">
    <source>
        <dbReference type="ARBA" id="ARBA00022679"/>
    </source>
</evidence>
<keyword evidence="7 12" id="KW-0808">Transferase</keyword>
<evidence type="ECO:0000256" key="6">
    <source>
        <dbReference type="ARBA" id="ARBA00016919"/>
    </source>
</evidence>
<evidence type="ECO:0000256" key="5">
    <source>
        <dbReference type="ARBA" id="ARBA00012458"/>
    </source>
</evidence>
<dbReference type="GO" id="GO:0046872">
    <property type="term" value="F:metal ion binding"/>
    <property type="evidence" value="ECO:0007669"/>
    <property type="project" value="UniProtKB-KW"/>
</dbReference>
<dbReference type="InterPro" id="IPR011005">
    <property type="entry name" value="Dihydropteroate_synth-like_sf"/>
</dbReference>
<dbReference type="UniPathway" id="UPA00077">
    <property type="reaction ID" value="UER00156"/>
</dbReference>
<feature type="domain" description="Pterin-binding" evidence="13">
    <location>
        <begin position="14"/>
        <end position="265"/>
    </location>
</feature>
<comment type="similarity">
    <text evidence="4 12">Belongs to the DHPS family.</text>
</comment>
<organism evidence="14 15">
    <name type="scientific">Leeia aquatica</name>
    <dbReference type="NCBI Taxonomy" id="2725557"/>
    <lineage>
        <taxon>Bacteria</taxon>
        <taxon>Pseudomonadati</taxon>
        <taxon>Pseudomonadota</taxon>
        <taxon>Betaproteobacteria</taxon>
        <taxon>Neisseriales</taxon>
        <taxon>Leeiaceae</taxon>
        <taxon>Leeia</taxon>
    </lineage>
</organism>
<dbReference type="PROSITE" id="PS00792">
    <property type="entry name" value="DHPS_1"/>
    <property type="match status" value="1"/>
</dbReference>
<dbReference type="InterPro" id="IPR006390">
    <property type="entry name" value="DHP_synth_dom"/>
</dbReference>
<evidence type="ECO:0000256" key="11">
    <source>
        <dbReference type="ARBA" id="ARBA00030193"/>
    </source>
</evidence>
<dbReference type="SUPFAM" id="SSF51717">
    <property type="entry name" value="Dihydropteroate synthetase-like"/>
    <property type="match status" value="1"/>
</dbReference>
<dbReference type="GO" id="GO:0004156">
    <property type="term" value="F:dihydropteroate synthase activity"/>
    <property type="evidence" value="ECO:0007669"/>
    <property type="project" value="UniProtKB-EC"/>
</dbReference>
<dbReference type="PROSITE" id="PS00793">
    <property type="entry name" value="DHPS_2"/>
    <property type="match status" value="1"/>
</dbReference>
<evidence type="ECO:0000256" key="4">
    <source>
        <dbReference type="ARBA" id="ARBA00009503"/>
    </source>
</evidence>
<comment type="caution">
    <text evidence="14">The sequence shown here is derived from an EMBL/GenBank/DDBJ whole genome shotgun (WGS) entry which is preliminary data.</text>
</comment>
<evidence type="ECO:0000313" key="15">
    <source>
        <dbReference type="Proteomes" id="UP000587991"/>
    </source>
</evidence>
<reference evidence="14 15" key="1">
    <citation type="submission" date="2020-04" db="EMBL/GenBank/DDBJ databases">
        <title>Draft genome of Leeia sp. IMCC25680.</title>
        <authorList>
            <person name="Song J."/>
            <person name="Cho J.-C."/>
        </authorList>
    </citation>
    <scope>NUCLEOTIDE SEQUENCE [LARGE SCALE GENOMIC DNA]</scope>
    <source>
        <strain evidence="14 15">IMCC25680</strain>
    </source>
</reference>
<dbReference type="EC" id="2.5.1.15" evidence="5 12"/>
<evidence type="ECO:0000259" key="13">
    <source>
        <dbReference type="PROSITE" id="PS50972"/>
    </source>
</evidence>
<name>A0A847S900_9NEIS</name>
<comment type="catalytic activity">
    <reaction evidence="1">
        <text>(7,8-dihydropterin-6-yl)methyl diphosphate + 4-aminobenzoate = 7,8-dihydropteroate + diphosphate</text>
        <dbReference type="Rhea" id="RHEA:19949"/>
        <dbReference type="ChEBI" id="CHEBI:17836"/>
        <dbReference type="ChEBI" id="CHEBI:17839"/>
        <dbReference type="ChEBI" id="CHEBI:33019"/>
        <dbReference type="ChEBI" id="CHEBI:72950"/>
        <dbReference type="EC" id="2.5.1.15"/>
    </reaction>
</comment>
<accession>A0A847S900</accession>
<dbReference type="FunFam" id="3.20.20.20:FF:000006">
    <property type="entry name" value="Dihydropteroate synthase"/>
    <property type="match status" value="1"/>
</dbReference>
<dbReference type="Gene3D" id="3.20.20.20">
    <property type="entry name" value="Dihydropteroate synthase-like"/>
    <property type="match status" value="1"/>
</dbReference>
<dbReference type="NCBIfam" id="TIGR01496">
    <property type="entry name" value="DHPS"/>
    <property type="match status" value="1"/>
</dbReference>
<dbReference type="GO" id="GO:0005829">
    <property type="term" value="C:cytosol"/>
    <property type="evidence" value="ECO:0007669"/>
    <property type="project" value="TreeGrafter"/>
</dbReference>
<dbReference type="Pfam" id="PF00809">
    <property type="entry name" value="Pterin_bind"/>
    <property type="match status" value="1"/>
</dbReference>
<dbReference type="EMBL" id="JABAIM010000001">
    <property type="protein sequence ID" value="NLR74076.1"/>
    <property type="molecule type" value="Genomic_DNA"/>
</dbReference>
<dbReference type="AlphaFoldDB" id="A0A847S900"/>
<protein>
    <recommendedName>
        <fullName evidence="6 12">Dihydropteroate synthase</fullName>
        <shortName evidence="12">DHPS</shortName>
        <ecNumber evidence="5 12">2.5.1.15</ecNumber>
    </recommendedName>
    <alternativeName>
        <fullName evidence="11 12">Dihydropteroate pyrophosphorylase</fullName>
    </alternativeName>
</protein>
<dbReference type="Proteomes" id="UP000587991">
    <property type="component" value="Unassembled WGS sequence"/>
</dbReference>
<evidence type="ECO:0000256" key="10">
    <source>
        <dbReference type="ARBA" id="ARBA00022909"/>
    </source>
</evidence>
<comment type="function">
    <text evidence="12">Catalyzes the condensation of para-aminobenzoate (pABA) with 6-hydroxymethyl-7,8-dihydropterin diphosphate (DHPt-PP) to form 7,8-dihydropteroate (H2Pte), the immediate precursor of folate derivatives.</text>
</comment>
<evidence type="ECO:0000256" key="2">
    <source>
        <dbReference type="ARBA" id="ARBA00001946"/>
    </source>
</evidence>
<dbReference type="InterPro" id="IPR000489">
    <property type="entry name" value="Pterin-binding_dom"/>
</dbReference>
<evidence type="ECO:0000256" key="3">
    <source>
        <dbReference type="ARBA" id="ARBA00004763"/>
    </source>
</evidence>
<dbReference type="CDD" id="cd00739">
    <property type="entry name" value="DHPS"/>
    <property type="match status" value="1"/>
</dbReference>
<evidence type="ECO:0000313" key="14">
    <source>
        <dbReference type="EMBL" id="NLR74076.1"/>
    </source>
</evidence>
<dbReference type="InterPro" id="IPR045031">
    <property type="entry name" value="DHP_synth-like"/>
</dbReference>
<evidence type="ECO:0000256" key="12">
    <source>
        <dbReference type="RuleBase" id="RU361205"/>
    </source>
</evidence>
<dbReference type="PROSITE" id="PS50972">
    <property type="entry name" value="PTERIN_BINDING"/>
    <property type="match status" value="1"/>
</dbReference>
<dbReference type="GO" id="GO:0046656">
    <property type="term" value="P:folic acid biosynthetic process"/>
    <property type="evidence" value="ECO:0007669"/>
    <property type="project" value="UniProtKB-KW"/>
</dbReference>
<keyword evidence="9 12" id="KW-0460">Magnesium</keyword>
<keyword evidence="15" id="KW-1185">Reference proteome</keyword>
<comment type="cofactor">
    <cofactor evidence="2 12">
        <name>Mg(2+)</name>
        <dbReference type="ChEBI" id="CHEBI:18420"/>
    </cofactor>
</comment>
<dbReference type="GO" id="GO:0046654">
    <property type="term" value="P:tetrahydrofolate biosynthetic process"/>
    <property type="evidence" value="ECO:0007669"/>
    <property type="project" value="UniProtKB-UniPathway"/>
</dbReference>
<proteinExistence type="inferred from homology"/>
<evidence type="ECO:0000256" key="8">
    <source>
        <dbReference type="ARBA" id="ARBA00022723"/>
    </source>
</evidence>